<feature type="compositionally biased region" description="Polar residues" evidence="6">
    <location>
        <begin position="89"/>
        <end position="101"/>
    </location>
</feature>
<dbReference type="Proteomes" id="UP001530315">
    <property type="component" value="Unassembled WGS sequence"/>
</dbReference>
<sequence>MKSKIYTSACSRFCRDRSRTTITIAKKDGSHHSAEEEGDVSMEPPPAQAPAAYSPGTARSPSSSSRRKLSLPARMAAGDDDRDFPVNHPSPSSPEQPNTNNSARLKFSLRKSLISFRHSTTSTEDTTETTSSSVYSRRHGHRNSVDNGGRRNFRKSLTSGLDPHFAFSQSKGGVPIIDSVTKSLSANAAEERRNSFRGSLPRSLIAAYDSRDCVAPFKLEEIVFGPKLGEGEFSNVFEIKTFVLRPDVANDDAEESKQRHHLKWLAKYRTTQRARYALKHIKENYCQENGSEKYVQAAGGYFLIIDRLFEVLDERIRRWHSPTYQKESTMRRVFTSFTKSGGANNNSIDYTKVMDEQLDVALQISAALTYLHECNIICRDLKPVNIGFDVRGDVKLFDFGLARVMPESGDPNIDVFTMSCAGTPR</sequence>
<feature type="region of interest" description="Disordered" evidence="6">
    <location>
        <begin position="118"/>
        <end position="152"/>
    </location>
</feature>
<feature type="region of interest" description="Disordered" evidence="6">
    <location>
        <begin position="17"/>
        <end position="101"/>
    </location>
</feature>
<dbReference type="EMBL" id="JALLAZ020000900">
    <property type="protein sequence ID" value="KAL3785152.1"/>
    <property type="molecule type" value="Genomic_DNA"/>
</dbReference>
<dbReference type="InterPro" id="IPR050339">
    <property type="entry name" value="CC_SR_Kinase"/>
</dbReference>
<keyword evidence="9" id="KW-1185">Reference proteome</keyword>
<dbReference type="SUPFAM" id="SSF56112">
    <property type="entry name" value="Protein kinase-like (PK-like)"/>
    <property type="match status" value="1"/>
</dbReference>
<feature type="compositionally biased region" description="Basic and acidic residues" evidence="6">
    <location>
        <begin position="17"/>
        <end position="35"/>
    </location>
</feature>
<evidence type="ECO:0000256" key="3">
    <source>
        <dbReference type="ARBA" id="ARBA00022777"/>
    </source>
</evidence>
<name>A0ABD3PBS5_9STRA</name>
<evidence type="ECO:0000259" key="7">
    <source>
        <dbReference type="PROSITE" id="PS50011"/>
    </source>
</evidence>
<keyword evidence="5" id="KW-0652">Protein synthesis inhibitor</keyword>
<dbReference type="AlphaFoldDB" id="A0ABD3PBS5"/>
<dbReference type="InterPro" id="IPR000719">
    <property type="entry name" value="Prot_kinase_dom"/>
</dbReference>
<evidence type="ECO:0000256" key="2">
    <source>
        <dbReference type="ARBA" id="ARBA00022741"/>
    </source>
</evidence>
<dbReference type="PANTHER" id="PTHR11042:SF136">
    <property type="entry name" value="EIF-2-ALPHA KINASE GCN2"/>
    <property type="match status" value="1"/>
</dbReference>
<dbReference type="GO" id="GO:0016301">
    <property type="term" value="F:kinase activity"/>
    <property type="evidence" value="ECO:0007669"/>
    <property type="project" value="UniProtKB-KW"/>
</dbReference>
<keyword evidence="4" id="KW-0067">ATP-binding</keyword>
<comment type="caution">
    <text evidence="8">The sequence shown here is derived from an EMBL/GenBank/DDBJ whole genome shotgun (WGS) entry which is preliminary data.</text>
</comment>
<feature type="compositionally biased region" description="Low complexity" evidence="6">
    <location>
        <begin position="58"/>
        <end position="74"/>
    </location>
</feature>
<proteinExistence type="predicted"/>
<evidence type="ECO:0000256" key="1">
    <source>
        <dbReference type="ARBA" id="ARBA00022679"/>
    </source>
</evidence>
<organism evidence="8 9">
    <name type="scientific">Stephanodiscus triporus</name>
    <dbReference type="NCBI Taxonomy" id="2934178"/>
    <lineage>
        <taxon>Eukaryota</taxon>
        <taxon>Sar</taxon>
        <taxon>Stramenopiles</taxon>
        <taxon>Ochrophyta</taxon>
        <taxon>Bacillariophyta</taxon>
        <taxon>Coscinodiscophyceae</taxon>
        <taxon>Thalassiosirophycidae</taxon>
        <taxon>Stephanodiscales</taxon>
        <taxon>Stephanodiscaceae</taxon>
        <taxon>Stephanodiscus</taxon>
    </lineage>
</organism>
<reference evidence="8 9" key="1">
    <citation type="submission" date="2024-10" db="EMBL/GenBank/DDBJ databases">
        <title>Updated reference genomes for cyclostephanoid diatoms.</title>
        <authorList>
            <person name="Roberts W.R."/>
            <person name="Alverson A.J."/>
        </authorList>
    </citation>
    <scope>NUCLEOTIDE SEQUENCE [LARGE SCALE GENOMIC DNA]</scope>
    <source>
        <strain evidence="8 9">AJA276-08</strain>
    </source>
</reference>
<evidence type="ECO:0000256" key="6">
    <source>
        <dbReference type="SAM" id="MobiDB-lite"/>
    </source>
</evidence>
<dbReference type="Gene3D" id="1.10.510.10">
    <property type="entry name" value="Transferase(Phosphotransferase) domain 1"/>
    <property type="match status" value="1"/>
</dbReference>
<keyword evidence="2" id="KW-0547">Nucleotide-binding</keyword>
<keyword evidence="3" id="KW-0418">Kinase</keyword>
<accession>A0ABD3PBS5</accession>
<dbReference type="PROSITE" id="PS50011">
    <property type="entry name" value="PROTEIN_KINASE_DOM"/>
    <property type="match status" value="1"/>
</dbReference>
<evidence type="ECO:0000256" key="4">
    <source>
        <dbReference type="ARBA" id="ARBA00022840"/>
    </source>
</evidence>
<dbReference type="InterPro" id="IPR011009">
    <property type="entry name" value="Kinase-like_dom_sf"/>
</dbReference>
<evidence type="ECO:0000313" key="8">
    <source>
        <dbReference type="EMBL" id="KAL3785152.1"/>
    </source>
</evidence>
<keyword evidence="1" id="KW-0808">Transferase</keyword>
<dbReference type="Pfam" id="PF00069">
    <property type="entry name" value="Pkinase"/>
    <property type="match status" value="1"/>
</dbReference>
<evidence type="ECO:0000313" key="9">
    <source>
        <dbReference type="Proteomes" id="UP001530315"/>
    </source>
</evidence>
<gene>
    <name evidence="8" type="ORF">ACHAW5_000184</name>
</gene>
<feature type="compositionally biased region" description="Low complexity" evidence="6">
    <location>
        <begin position="119"/>
        <end position="133"/>
    </location>
</feature>
<dbReference type="GO" id="GO:0005524">
    <property type="term" value="F:ATP binding"/>
    <property type="evidence" value="ECO:0007669"/>
    <property type="project" value="UniProtKB-KW"/>
</dbReference>
<feature type="domain" description="Protein kinase" evidence="7">
    <location>
        <begin position="222"/>
        <end position="425"/>
    </location>
</feature>
<dbReference type="GO" id="GO:0017148">
    <property type="term" value="P:negative regulation of translation"/>
    <property type="evidence" value="ECO:0007669"/>
    <property type="project" value="UniProtKB-KW"/>
</dbReference>
<evidence type="ECO:0000256" key="5">
    <source>
        <dbReference type="ARBA" id="ARBA00023193"/>
    </source>
</evidence>
<dbReference type="PANTHER" id="PTHR11042">
    <property type="entry name" value="EUKARYOTIC TRANSLATION INITIATION FACTOR 2-ALPHA KINASE EIF2-ALPHA KINASE -RELATED"/>
    <property type="match status" value="1"/>
</dbReference>
<protein>
    <recommendedName>
        <fullName evidence="7">Protein kinase domain-containing protein</fullName>
    </recommendedName>
</protein>